<evidence type="ECO:0000256" key="1">
    <source>
        <dbReference type="SAM" id="MobiDB-lite"/>
    </source>
</evidence>
<dbReference type="InterPro" id="IPR040256">
    <property type="entry name" value="At4g02000-like"/>
</dbReference>
<feature type="region of interest" description="Disordered" evidence="1">
    <location>
        <begin position="229"/>
        <end position="276"/>
    </location>
</feature>
<gene>
    <name evidence="3" type="ORF">AAHA92_22606</name>
</gene>
<organism evidence="3 4">
    <name type="scientific">Salvia divinorum</name>
    <name type="common">Maria pastora</name>
    <name type="synonym">Diviner's sage</name>
    <dbReference type="NCBI Taxonomy" id="28513"/>
    <lineage>
        <taxon>Eukaryota</taxon>
        <taxon>Viridiplantae</taxon>
        <taxon>Streptophyta</taxon>
        <taxon>Embryophyta</taxon>
        <taxon>Tracheophyta</taxon>
        <taxon>Spermatophyta</taxon>
        <taxon>Magnoliopsida</taxon>
        <taxon>eudicotyledons</taxon>
        <taxon>Gunneridae</taxon>
        <taxon>Pentapetalae</taxon>
        <taxon>asterids</taxon>
        <taxon>lamiids</taxon>
        <taxon>Lamiales</taxon>
        <taxon>Lamiaceae</taxon>
        <taxon>Nepetoideae</taxon>
        <taxon>Mentheae</taxon>
        <taxon>Salviinae</taxon>
        <taxon>Salvia</taxon>
        <taxon>Salvia subgen. Calosphace</taxon>
    </lineage>
</organism>
<dbReference type="PANTHER" id="PTHR31286">
    <property type="entry name" value="GLYCINE-RICH CELL WALL STRUCTURAL PROTEIN 1.8-LIKE"/>
    <property type="match status" value="1"/>
</dbReference>
<dbReference type="InterPro" id="IPR025558">
    <property type="entry name" value="DUF4283"/>
</dbReference>
<reference evidence="3 4" key="1">
    <citation type="submission" date="2024-06" db="EMBL/GenBank/DDBJ databases">
        <title>A chromosome level genome sequence of Diviner's sage (Salvia divinorum).</title>
        <authorList>
            <person name="Ford S.A."/>
            <person name="Ro D.-K."/>
            <person name="Ness R.W."/>
            <person name="Phillips M.A."/>
        </authorList>
    </citation>
    <scope>NUCLEOTIDE SEQUENCE [LARGE SCALE GENOMIC DNA]</scope>
    <source>
        <strain evidence="3">SAF-2024a</strain>
        <tissue evidence="3">Leaf</tissue>
    </source>
</reference>
<feature type="compositionally biased region" description="Basic and acidic residues" evidence="1">
    <location>
        <begin position="229"/>
        <end position="245"/>
    </location>
</feature>
<accession>A0ABD1GPQ6</accession>
<keyword evidence="4" id="KW-1185">Reference proteome</keyword>
<evidence type="ECO:0000313" key="4">
    <source>
        <dbReference type="Proteomes" id="UP001567538"/>
    </source>
</evidence>
<evidence type="ECO:0000259" key="2">
    <source>
        <dbReference type="Pfam" id="PF14111"/>
    </source>
</evidence>
<sequence>MDLENDYYQVSFSNLEDYQKALSEGPWIEYGHNLTIWPWSANFSPKKPHPTSVVIWVRIPSIPGAFYKKHLVYGIGGMIGKVVKIDENTVAATRGRFARLAVVVDLSKVLNFRVCVNGTPYEINYESLPLVCYGCGRYGLMKADCSAEKTTCMNAEGNGAAAAASTEAVTAQTQSKEQFGSWMVVEHRQGKPYHALNGKSTENCGINQNCGKNQGESIFNFASLADKDENGKDKENVVEEREEHAGPSIFQSKTTSEPIEDKETGRRNKGKGAVGHVLKAEKAQQVKIKKNRPNQTNHGIGKGPIVGFGGIVGSWRN</sequence>
<proteinExistence type="predicted"/>
<dbReference type="EMBL" id="JBEAFC010000008">
    <property type="protein sequence ID" value="KAL1545939.1"/>
    <property type="molecule type" value="Genomic_DNA"/>
</dbReference>
<dbReference type="AlphaFoldDB" id="A0ABD1GPQ6"/>
<dbReference type="Pfam" id="PF14111">
    <property type="entry name" value="DUF4283"/>
    <property type="match status" value="1"/>
</dbReference>
<evidence type="ECO:0000313" key="3">
    <source>
        <dbReference type="EMBL" id="KAL1545939.1"/>
    </source>
</evidence>
<dbReference type="PANTHER" id="PTHR31286:SF99">
    <property type="entry name" value="DUF4283 DOMAIN-CONTAINING PROTEIN"/>
    <property type="match status" value="1"/>
</dbReference>
<feature type="domain" description="DUF4283" evidence="2">
    <location>
        <begin position="2"/>
        <end position="46"/>
    </location>
</feature>
<protein>
    <recommendedName>
        <fullName evidence="2">DUF4283 domain-containing protein</fullName>
    </recommendedName>
</protein>
<name>A0ABD1GPQ6_SALDI</name>
<dbReference type="Proteomes" id="UP001567538">
    <property type="component" value="Unassembled WGS sequence"/>
</dbReference>
<comment type="caution">
    <text evidence="3">The sequence shown here is derived from an EMBL/GenBank/DDBJ whole genome shotgun (WGS) entry which is preliminary data.</text>
</comment>